<dbReference type="Pfam" id="PF14291">
    <property type="entry name" value="DUF4371"/>
    <property type="match status" value="1"/>
</dbReference>
<dbReference type="InterPro" id="IPR012337">
    <property type="entry name" value="RNaseH-like_sf"/>
</dbReference>
<dbReference type="InterPro" id="IPR025398">
    <property type="entry name" value="DUF4371"/>
</dbReference>
<dbReference type="AlphaFoldDB" id="A0A821AXB3"/>
<feature type="domain" description="HAT C-terminal dimerisation" evidence="1">
    <location>
        <begin position="440"/>
        <end position="493"/>
    </location>
</feature>
<evidence type="ECO:0000313" key="3">
    <source>
        <dbReference type="EMBL" id="CAF4584310.1"/>
    </source>
</evidence>
<feature type="non-terminal residue" evidence="3">
    <location>
        <position position="526"/>
    </location>
</feature>
<dbReference type="Pfam" id="PF05699">
    <property type="entry name" value="Dimer_Tnp_hAT"/>
    <property type="match status" value="1"/>
</dbReference>
<dbReference type="EMBL" id="CAJOBP010016468">
    <property type="protein sequence ID" value="CAF4584310.1"/>
    <property type="molecule type" value="Genomic_DNA"/>
</dbReference>
<gene>
    <name evidence="3" type="ORF">UJA718_LOCUS30743</name>
</gene>
<evidence type="ECO:0000313" key="4">
    <source>
        <dbReference type="Proteomes" id="UP000663873"/>
    </source>
</evidence>
<dbReference type="GO" id="GO:0046983">
    <property type="term" value="F:protein dimerization activity"/>
    <property type="evidence" value="ECO:0007669"/>
    <property type="project" value="InterPro"/>
</dbReference>
<dbReference type="Proteomes" id="UP000663873">
    <property type="component" value="Unassembled WGS sequence"/>
</dbReference>
<dbReference type="PANTHER" id="PTHR45749">
    <property type="match status" value="1"/>
</dbReference>
<dbReference type="InterPro" id="IPR008906">
    <property type="entry name" value="HATC_C_dom"/>
</dbReference>
<organism evidence="3 4">
    <name type="scientific">Rotaria socialis</name>
    <dbReference type="NCBI Taxonomy" id="392032"/>
    <lineage>
        <taxon>Eukaryota</taxon>
        <taxon>Metazoa</taxon>
        <taxon>Spiralia</taxon>
        <taxon>Gnathifera</taxon>
        <taxon>Rotifera</taxon>
        <taxon>Eurotatoria</taxon>
        <taxon>Bdelloidea</taxon>
        <taxon>Philodinida</taxon>
        <taxon>Philodinidae</taxon>
        <taxon>Rotaria</taxon>
    </lineage>
</organism>
<dbReference type="PANTHER" id="PTHR45749:SF21">
    <property type="entry name" value="DUF4371 DOMAIN-CONTAINING PROTEIN"/>
    <property type="match status" value="1"/>
</dbReference>
<reference evidence="3" key="1">
    <citation type="submission" date="2021-02" db="EMBL/GenBank/DDBJ databases">
        <authorList>
            <person name="Nowell W R."/>
        </authorList>
    </citation>
    <scope>NUCLEOTIDE SEQUENCE</scope>
</reference>
<proteinExistence type="predicted"/>
<protein>
    <submittedName>
        <fullName evidence="3">Uncharacterized protein</fullName>
    </submittedName>
</protein>
<accession>A0A821AXB3</accession>
<name>A0A821AXB3_9BILA</name>
<keyword evidence="4" id="KW-1185">Reference proteome</keyword>
<evidence type="ECO:0000259" key="2">
    <source>
        <dbReference type="Pfam" id="PF14291"/>
    </source>
</evidence>
<sequence length="526" mass="61032">TLQNYNNNTDVLKLINQQHSKQATENRVYLRELIRTAHFLTRQGVSFRGHRENVGSKNRGNFLELLELRSNDNEIIKKKKEEIQFTDYKIQNELIDLMSKQVLDRILREIQQGKYFSIMIDETTDISKLEQVSLVVRYTNDQFKVHEGFMGFARTTEMTGEALFNLLLEWLKKLNLDVKNIVAQSYDGASPMQGEYKGVAARLKQIAPCGIYIHCNGHILNLCLVDVSTRVSSIRNNFGIVSSLYNLIENSAKRHAIFEEIQEEAGLQSLTIKQMSDTRWTCRWDCLKVVLIRYPQIISTLQLIEAPESHLLLHSMESFDFVFHLFIMSEIYLLTNILSKYLQSSQISITQALKQVKMTVDTLKSLRNETEFERFYSKALQMCEENEIDPPKLSKQYSLSYDDLRGEQRLYKTKLTTSSPATLPEIKSFILDNHLNVGLPVMNKLFKILWTIPVNTCECERSFSTLRRIKTYLRSTTGEDRLSGLALLNIEREAEIDYDEIIKGICICKEHQKNSILVTWIKCVYD</sequence>
<feature type="non-terminal residue" evidence="3">
    <location>
        <position position="1"/>
    </location>
</feature>
<dbReference type="SUPFAM" id="SSF53098">
    <property type="entry name" value="Ribonuclease H-like"/>
    <property type="match status" value="1"/>
</dbReference>
<evidence type="ECO:0000259" key="1">
    <source>
        <dbReference type="Pfam" id="PF05699"/>
    </source>
</evidence>
<comment type="caution">
    <text evidence="3">The sequence shown here is derived from an EMBL/GenBank/DDBJ whole genome shotgun (WGS) entry which is preliminary data.</text>
</comment>
<feature type="domain" description="DUF4371" evidence="2">
    <location>
        <begin position="18"/>
        <end position="198"/>
    </location>
</feature>